<dbReference type="InterPro" id="IPR001296">
    <property type="entry name" value="Glyco_trans_1"/>
</dbReference>
<accession>A0ABV6JLP1</accession>
<comment type="caution">
    <text evidence="2">The sequence shown here is derived from an EMBL/GenBank/DDBJ whole genome shotgun (WGS) entry which is preliminary data.</text>
</comment>
<name>A0ABV6JLP1_9PROT</name>
<dbReference type="RefSeq" id="WP_377042299.1">
    <property type="nucleotide sequence ID" value="NZ_JBHLUN010000001.1"/>
</dbReference>
<dbReference type="SUPFAM" id="SSF53756">
    <property type="entry name" value="UDP-Glycosyltransferase/glycogen phosphorylase"/>
    <property type="match status" value="1"/>
</dbReference>
<dbReference type="Proteomes" id="UP001589865">
    <property type="component" value="Unassembled WGS sequence"/>
</dbReference>
<evidence type="ECO:0000313" key="2">
    <source>
        <dbReference type="EMBL" id="MFC0406627.1"/>
    </source>
</evidence>
<proteinExistence type="predicted"/>
<gene>
    <name evidence="2" type="ORF">ACFFGY_00100</name>
</gene>
<dbReference type="PANTHER" id="PTHR45947">
    <property type="entry name" value="SULFOQUINOVOSYL TRANSFERASE SQD2"/>
    <property type="match status" value="1"/>
</dbReference>
<evidence type="ECO:0000259" key="1">
    <source>
        <dbReference type="Pfam" id="PF00534"/>
    </source>
</evidence>
<evidence type="ECO:0000313" key="3">
    <source>
        <dbReference type="Proteomes" id="UP001589865"/>
    </source>
</evidence>
<organism evidence="2 3">
    <name type="scientific">Roseomonas elaeocarpi</name>
    <dbReference type="NCBI Taxonomy" id="907779"/>
    <lineage>
        <taxon>Bacteria</taxon>
        <taxon>Pseudomonadati</taxon>
        <taxon>Pseudomonadota</taxon>
        <taxon>Alphaproteobacteria</taxon>
        <taxon>Acetobacterales</taxon>
        <taxon>Roseomonadaceae</taxon>
        <taxon>Roseomonas</taxon>
    </lineage>
</organism>
<keyword evidence="2" id="KW-0808">Transferase</keyword>
<reference evidence="2 3" key="1">
    <citation type="submission" date="2024-09" db="EMBL/GenBank/DDBJ databases">
        <authorList>
            <person name="Sun Q."/>
            <person name="Mori K."/>
        </authorList>
    </citation>
    <scope>NUCLEOTIDE SEQUENCE [LARGE SCALE GENOMIC DNA]</scope>
    <source>
        <strain evidence="2 3">TBRC 5777</strain>
    </source>
</reference>
<keyword evidence="3" id="KW-1185">Reference proteome</keyword>
<dbReference type="Gene3D" id="3.40.50.2000">
    <property type="entry name" value="Glycogen Phosphorylase B"/>
    <property type="match status" value="2"/>
</dbReference>
<dbReference type="EMBL" id="JBHLUN010000001">
    <property type="protein sequence ID" value="MFC0406627.1"/>
    <property type="molecule type" value="Genomic_DNA"/>
</dbReference>
<dbReference type="PANTHER" id="PTHR45947:SF3">
    <property type="entry name" value="SULFOQUINOVOSYL TRANSFERASE SQD2"/>
    <property type="match status" value="1"/>
</dbReference>
<sequence>MVTQSVSPLKLAGQPVTEEIESALLVAAQRIMPNLDLPNLDLAAGTGDRPRRRDVAQVTRLAPAGFLRLVLQRPELVVCEDLGAGMLQALLYRAMRRRVRVVLWARQLPPHGALGRLLLRRADLVLVAGEANAEGVRHRARHEVRVLAVAEPLDLEPFAMLPERRSGAAAHRVLYVGALTPRAGVADFLAFAAAWAERNRERRLELWWAGDGDLRAVLDAQPLPPNLEQSFLPAPTLEELPQLLSECGLLAVSGSSEELFDTVLRAMAGGLPVIGNLRSQMVREAVVPGETGWTFDPRAPGSAVLALDAALAEPEAALDRMRVAARARALSHNADRVAERIGETVAWVPREQTSGASP</sequence>
<dbReference type="InterPro" id="IPR050194">
    <property type="entry name" value="Glycosyltransferase_grp1"/>
</dbReference>
<dbReference type="Pfam" id="PF00534">
    <property type="entry name" value="Glycos_transf_1"/>
    <property type="match status" value="1"/>
</dbReference>
<keyword evidence="2" id="KW-0328">Glycosyltransferase</keyword>
<dbReference type="EC" id="2.4.-.-" evidence="2"/>
<dbReference type="GO" id="GO:0016757">
    <property type="term" value="F:glycosyltransferase activity"/>
    <property type="evidence" value="ECO:0007669"/>
    <property type="project" value="UniProtKB-KW"/>
</dbReference>
<feature type="domain" description="Glycosyl transferase family 1" evidence="1">
    <location>
        <begin position="173"/>
        <end position="326"/>
    </location>
</feature>
<protein>
    <submittedName>
        <fullName evidence="2">Glycosyltransferase</fullName>
        <ecNumber evidence="2">2.4.-.-</ecNumber>
    </submittedName>
</protein>